<gene>
    <name evidence="6" type="ORF">H9L09_10480</name>
</gene>
<evidence type="ECO:0000256" key="2">
    <source>
        <dbReference type="ARBA" id="ARBA00022729"/>
    </source>
</evidence>
<evidence type="ECO:0000313" key="6">
    <source>
        <dbReference type="EMBL" id="QNN54679.1"/>
    </source>
</evidence>
<dbReference type="SUPFAM" id="SSF53474">
    <property type="entry name" value="alpha/beta-Hydrolases"/>
    <property type="match status" value="1"/>
</dbReference>
<evidence type="ECO:0000256" key="3">
    <source>
        <dbReference type="ARBA" id="ARBA00022801"/>
    </source>
</evidence>
<keyword evidence="2 4" id="KW-0732">Signal</keyword>
<proteinExistence type="inferred from homology"/>
<dbReference type="InterPro" id="IPR029058">
    <property type="entry name" value="AB_hydrolase_fold"/>
</dbReference>
<dbReference type="RefSeq" id="WP_187580519.1">
    <property type="nucleotide sequence ID" value="NZ_CP060713.1"/>
</dbReference>
<comment type="similarity">
    <text evidence="1">Belongs to the peptidase S33 family.</text>
</comment>
<sequence length="521" mass="54782">MTLLAPARHRLGRVLAVAFVLPLALAGCDSVTDAEQPRATLSPAPIQSAAGSETPAPAQAGLRRFYDQKLAWKGCEGGDQCATLRVPLDYADPAGRAITLSLLKVPARDQDRRVGSLVVNPGGPGGSGVDYAASATTYFGTELLNAFDVVGFDPRGVGRSTPVQCLSDAELDDFVASDPDPDTAAELATSDRLLRDFGQGCVAESGALAAHVSTEEAARDIDILRAALGDDRLSYFGASYGTFLGATYAEEFPQRVGRMVLDGALDPSVSSLELNLTQAKGFETALRAYVGACVDRGDCFLGDSVDAGAARVRALLDDIERDPLQVGDRTLEAGNAVLGVWAPLYNKSYWPILDGALKTAIDGDGQTLLALSDAYTSRGATGYKDNSLEALYAVNCLDHDDAIPSSQVARYIPRFEKASPTFGAIFAFSLSSCAQWPIDTGRVPQEIHARGAAPILVVGTTRDPATPLEWAASLADQLDSGVLVRRDGDGHTGYLAGNKCVDSTVESYLVSGKVPEGTVNC</sequence>
<evidence type="ECO:0000256" key="1">
    <source>
        <dbReference type="ARBA" id="ARBA00010088"/>
    </source>
</evidence>
<evidence type="ECO:0000313" key="7">
    <source>
        <dbReference type="Proteomes" id="UP000515947"/>
    </source>
</evidence>
<keyword evidence="3 6" id="KW-0378">Hydrolase</keyword>
<evidence type="ECO:0000259" key="5">
    <source>
        <dbReference type="Pfam" id="PF08386"/>
    </source>
</evidence>
<name>A0A7G9RGF4_9ACTN</name>
<dbReference type="Gene3D" id="3.40.50.1820">
    <property type="entry name" value="alpha/beta hydrolase"/>
    <property type="match status" value="1"/>
</dbReference>
<feature type="domain" description="Peptidase S33 tripeptidyl aminopeptidase-like C-terminal" evidence="5">
    <location>
        <begin position="420"/>
        <end position="521"/>
    </location>
</feature>
<dbReference type="InterPro" id="IPR013595">
    <property type="entry name" value="Pept_S33_TAP-like_C"/>
</dbReference>
<reference evidence="6 7" key="1">
    <citation type="submission" date="2020-08" db="EMBL/GenBank/DDBJ databases">
        <title>Genome sequence of Nocardioides mesophilus KACC 16243T.</title>
        <authorList>
            <person name="Hyun D.-W."/>
            <person name="Bae J.-W."/>
        </authorList>
    </citation>
    <scope>NUCLEOTIDE SEQUENCE [LARGE SCALE GENOMIC DNA]</scope>
    <source>
        <strain evidence="6 7">KACC 16243</strain>
    </source>
</reference>
<feature type="signal peptide" evidence="4">
    <location>
        <begin position="1"/>
        <end position="26"/>
    </location>
</feature>
<dbReference type="Pfam" id="PF08386">
    <property type="entry name" value="Abhydrolase_4"/>
    <property type="match status" value="1"/>
</dbReference>
<keyword evidence="7" id="KW-1185">Reference proteome</keyword>
<dbReference type="PANTHER" id="PTHR43248">
    <property type="entry name" value="2-SUCCINYL-6-HYDROXY-2,4-CYCLOHEXADIENE-1-CARBOXYLATE SYNTHASE"/>
    <property type="match status" value="1"/>
</dbReference>
<dbReference type="AlphaFoldDB" id="A0A7G9RGF4"/>
<evidence type="ECO:0000256" key="4">
    <source>
        <dbReference type="SAM" id="SignalP"/>
    </source>
</evidence>
<dbReference type="GO" id="GO:0016787">
    <property type="term" value="F:hydrolase activity"/>
    <property type="evidence" value="ECO:0007669"/>
    <property type="project" value="UniProtKB-KW"/>
</dbReference>
<dbReference type="Proteomes" id="UP000515947">
    <property type="component" value="Chromosome"/>
</dbReference>
<accession>A0A7G9RGF4</accession>
<dbReference type="InterPro" id="IPR051601">
    <property type="entry name" value="Serine_prot/Carboxylest_S33"/>
</dbReference>
<dbReference type="PANTHER" id="PTHR43248:SF29">
    <property type="entry name" value="TRIPEPTIDYL AMINOPEPTIDASE"/>
    <property type="match status" value="1"/>
</dbReference>
<organism evidence="6 7">
    <name type="scientific">Nocardioides mesophilus</name>
    <dbReference type="NCBI Taxonomy" id="433659"/>
    <lineage>
        <taxon>Bacteria</taxon>
        <taxon>Bacillati</taxon>
        <taxon>Actinomycetota</taxon>
        <taxon>Actinomycetes</taxon>
        <taxon>Propionibacteriales</taxon>
        <taxon>Nocardioidaceae</taxon>
        <taxon>Nocardioides</taxon>
    </lineage>
</organism>
<feature type="chain" id="PRO_5028940403" evidence="4">
    <location>
        <begin position="27"/>
        <end position="521"/>
    </location>
</feature>
<protein>
    <submittedName>
        <fullName evidence="6">Alpha/beta fold hydrolase</fullName>
    </submittedName>
</protein>
<dbReference type="KEGG" id="nmes:H9L09_10480"/>
<dbReference type="EMBL" id="CP060713">
    <property type="protein sequence ID" value="QNN54679.1"/>
    <property type="molecule type" value="Genomic_DNA"/>
</dbReference>